<dbReference type="RefSeq" id="WP_073788045.1">
    <property type="nucleotide sequence ID" value="NZ_LFBV01000003.1"/>
</dbReference>
<keyword evidence="3 4" id="KW-0238">DNA-binding</keyword>
<evidence type="ECO:0000313" key="7">
    <source>
        <dbReference type="EMBL" id="OKH93854.1"/>
    </source>
</evidence>
<dbReference type="SUPFAM" id="SSF46894">
    <property type="entry name" value="C-terminal effector domain of the bipartite response regulators"/>
    <property type="match status" value="1"/>
</dbReference>
<evidence type="ECO:0000256" key="2">
    <source>
        <dbReference type="ARBA" id="ARBA00023012"/>
    </source>
</evidence>
<dbReference type="Pfam" id="PF25872">
    <property type="entry name" value="HTH_77"/>
    <property type="match status" value="1"/>
</dbReference>
<dbReference type="EMBL" id="LFBV01000003">
    <property type="protein sequence ID" value="OKH93854.1"/>
    <property type="molecule type" value="Genomic_DNA"/>
</dbReference>
<dbReference type="Pfam" id="PF03704">
    <property type="entry name" value="BTAD"/>
    <property type="match status" value="1"/>
</dbReference>
<dbReference type="Gene3D" id="3.40.50.300">
    <property type="entry name" value="P-loop containing nucleotide triphosphate hydrolases"/>
    <property type="match status" value="1"/>
</dbReference>
<dbReference type="PROSITE" id="PS51755">
    <property type="entry name" value="OMPR_PHOB"/>
    <property type="match status" value="1"/>
</dbReference>
<evidence type="ECO:0000256" key="1">
    <source>
        <dbReference type="ARBA" id="ARBA00005820"/>
    </source>
</evidence>
<evidence type="ECO:0000313" key="8">
    <source>
        <dbReference type="Proteomes" id="UP000186455"/>
    </source>
</evidence>
<evidence type="ECO:0000256" key="4">
    <source>
        <dbReference type="PROSITE-ProRule" id="PRU01091"/>
    </source>
</evidence>
<sequence length="1129" mass="119963">MRFGVLGPLAVRAADGKPAAVRETKVRAVLAALLVHAGRPVTADRLIEGLWGTRQPVHPAAALRAKVSRLRAALERAEPGARGLVEWSPAGYLLRTGDGYASVDAERFRTLTARARTTAAPAERAALLADALALWRGPAYADFADEAFVRPESARLEEERLTALEDRAEARLTLGEHIALAGELSAPVTAHPLRERLRAAHLRALYGAGRQGEALASYQELSRLLADELGVDPGPELAALHEAMLRQEPALTPGPAPYAARPPVAAPPPATNLPAPPTNLPAPLSGLIGREAALAGVRERLGRGRLVTLTGPGGVGKTRLALAAAAESAEPYDPHGLYEDGVRLAELAALERTADVPRIARTLATVLGLRDEGRTTTAEQLADALRTRRMLLVLDNCEHVIGPVAELTGALLRTAPGLRVLATSRAPLEVPGELVFPVPPLETPPPGASHGALRESGAVRLFAERAAAAVPGFTVGEDNAAAVAAVCRRLDGLPLALELAATRMRMFGAAELAERLDDRFAVLAGGRRAAPARQQTLRGVIDWSWELLTGAERTVLRRLSVYADGCTLEAAEAVCAGDGVRRSEVLGLLGQLVDRSLVVAVAGPPARYRLLESVHAYARERLAECEDAEPGGTERVRARHHRYYVEWAERAEPRLRGHAQRDWLRRLDAETANLRTALDGLARGTGEDAAELALRLVNALSWYWYLRGRLGEARAALDLALTLHTPGPVPEPIPHPGPIPSPKLNPLPETAPVRDLRARARAWRAGIALLILDGADRTPLERIPDFPAAVEDPAARAMAQWFLGFAHTGFGDPAVSRDLIDRAYAGFTALGDPWGTAAALSVRASQLHASGTDTALRDSGRSLALFEQVGDGWGMLRAMRVRRGLVEIAGDYAAAEGLDRDGLRLAEELGLNSETTALLSRTGRTALLRGDLAAAEEYHERARRLAVHHADQRAREVAEVGLALVARRQGRLAVAEAHLRTWLAWCRQWEGAPGIALILAELGFVAELRGDAAAATALHEEGLAAARGTGDIRAVALALEGAAGARALTGRYDEAARLLGAAEAARESVGAPLPPGERGDVERIATTVRAALGSRGYTAQLARGRSLGTETAATRTTGPDCRDEPCGVG</sequence>
<feature type="compositionally biased region" description="Basic and acidic residues" evidence="5">
    <location>
        <begin position="1120"/>
        <end position="1129"/>
    </location>
</feature>
<dbReference type="GO" id="GO:0003677">
    <property type="term" value="F:DNA binding"/>
    <property type="evidence" value="ECO:0007669"/>
    <property type="project" value="UniProtKB-UniRule"/>
</dbReference>
<dbReference type="STRING" id="1048205.AB852_14165"/>
<dbReference type="Pfam" id="PF00486">
    <property type="entry name" value="Trans_reg_C"/>
    <property type="match status" value="1"/>
</dbReference>
<dbReference type="PRINTS" id="PR00364">
    <property type="entry name" value="DISEASERSIST"/>
</dbReference>
<dbReference type="InterPro" id="IPR011990">
    <property type="entry name" value="TPR-like_helical_dom_sf"/>
</dbReference>
<protein>
    <recommendedName>
        <fullName evidence="6">OmpR/PhoB-type domain-containing protein</fullName>
    </recommendedName>
</protein>
<reference evidence="7 8" key="1">
    <citation type="submission" date="2015-06" db="EMBL/GenBank/DDBJ databases">
        <title>Cloning and characterization of the uncialamcin biosynthetic gene cluster.</title>
        <authorList>
            <person name="Yan X."/>
            <person name="Huang T."/>
            <person name="Ge H."/>
            <person name="Shen B."/>
        </authorList>
    </citation>
    <scope>NUCLEOTIDE SEQUENCE [LARGE SCALE GENOMIC DNA]</scope>
    <source>
        <strain evidence="7 8">DCA2648</strain>
    </source>
</reference>
<feature type="region of interest" description="Disordered" evidence="5">
    <location>
        <begin position="1103"/>
        <end position="1129"/>
    </location>
</feature>
<comment type="caution">
    <text evidence="7">The sequence shown here is derived from an EMBL/GenBank/DDBJ whole genome shotgun (WGS) entry which is preliminary data.</text>
</comment>
<proteinExistence type="inferred from homology"/>
<dbReference type="InterPro" id="IPR058852">
    <property type="entry name" value="HTH_77"/>
</dbReference>
<dbReference type="Gene3D" id="1.10.10.10">
    <property type="entry name" value="Winged helix-like DNA-binding domain superfamily/Winged helix DNA-binding domain"/>
    <property type="match status" value="1"/>
</dbReference>
<dbReference type="InterPro" id="IPR016032">
    <property type="entry name" value="Sig_transdc_resp-reg_C-effctor"/>
</dbReference>
<evidence type="ECO:0000256" key="3">
    <source>
        <dbReference type="ARBA" id="ARBA00023125"/>
    </source>
</evidence>
<dbReference type="GO" id="GO:0006355">
    <property type="term" value="P:regulation of DNA-templated transcription"/>
    <property type="evidence" value="ECO:0007669"/>
    <property type="project" value="InterPro"/>
</dbReference>
<keyword evidence="2" id="KW-0902">Two-component regulatory system</keyword>
<accession>A0A1Q4V7Q5</accession>
<dbReference type="SUPFAM" id="SSF52540">
    <property type="entry name" value="P-loop containing nucleoside triphosphate hydrolases"/>
    <property type="match status" value="1"/>
</dbReference>
<dbReference type="InterPro" id="IPR027417">
    <property type="entry name" value="P-loop_NTPase"/>
</dbReference>
<dbReference type="Gene3D" id="1.25.40.10">
    <property type="entry name" value="Tetratricopeptide repeat domain"/>
    <property type="match status" value="2"/>
</dbReference>
<dbReference type="SMART" id="SM01043">
    <property type="entry name" value="BTAD"/>
    <property type="match status" value="1"/>
</dbReference>
<dbReference type="PANTHER" id="PTHR47691">
    <property type="entry name" value="REGULATOR-RELATED"/>
    <property type="match status" value="1"/>
</dbReference>
<dbReference type="PANTHER" id="PTHR47691:SF3">
    <property type="entry name" value="HTH-TYPE TRANSCRIPTIONAL REGULATOR RV0890C-RELATED"/>
    <property type="match status" value="1"/>
</dbReference>
<name>A0A1Q4V7Q5_9ACTN</name>
<organism evidence="7 8">
    <name type="scientific">Streptomyces uncialis</name>
    <dbReference type="NCBI Taxonomy" id="1048205"/>
    <lineage>
        <taxon>Bacteria</taxon>
        <taxon>Bacillati</taxon>
        <taxon>Actinomycetota</taxon>
        <taxon>Actinomycetes</taxon>
        <taxon>Kitasatosporales</taxon>
        <taxon>Streptomycetaceae</taxon>
        <taxon>Streptomyces</taxon>
    </lineage>
</organism>
<evidence type="ECO:0000256" key="5">
    <source>
        <dbReference type="SAM" id="MobiDB-lite"/>
    </source>
</evidence>
<evidence type="ECO:0000259" key="6">
    <source>
        <dbReference type="PROSITE" id="PS51755"/>
    </source>
</evidence>
<feature type="DNA-binding region" description="OmpR/PhoB-type" evidence="4">
    <location>
        <begin position="1"/>
        <end position="96"/>
    </location>
</feature>
<feature type="compositionally biased region" description="Polar residues" evidence="5">
    <location>
        <begin position="1108"/>
        <end position="1117"/>
    </location>
</feature>
<dbReference type="InterPro" id="IPR005158">
    <property type="entry name" value="BTAD"/>
</dbReference>
<dbReference type="InterPro" id="IPR001867">
    <property type="entry name" value="OmpR/PhoB-type_DNA-bd"/>
</dbReference>
<dbReference type="SUPFAM" id="SSF48452">
    <property type="entry name" value="TPR-like"/>
    <property type="match status" value="3"/>
</dbReference>
<dbReference type="Proteomes" id="UP000186455">
    <property type="component" value="Unassembled WGS sequence"/>
</dbReference>
<dbReference type="GO" id="GO:0000160">
    <property type="term" value="P:phosphorelay signal transduction system"/>
    <property type="evidence" value="ECO:0007669"/>
    <property type="project" value="UniProtKB-KW"/>
</dbReference>
<dbReference type="SMART" id="SM00862">
    <property type="entry name" value="Trans_reg_C"/>
    <property type="match status" value="1"/>
</dbReference>
<gene>
    <name evidence="7" type="ORF">AB852_14165</name>
</gene>
<feature type="domain" description="OmpR/PhoB-type" evidence="6">
    <location>
        <begin position="1"/>
        <end position="96"/>
    </location>
</feature>
<dbReference type="AlphaFoldDB" id="A0A1Q4V7Q5"/>
<comment type="similarity">
    <text evidence="1">Belongs to the AfsR/DnrI/RedD regulatory family.</text>
</comment>
<dbReference type="InterPro" id="IPR036388">
    <property type="entry name" value="WH-like_DNA-bd_sf"/>
</dbReference>
<keyword evidence="8" id="KW-1185">Reference proteome</keyword>
<dbReference type="CDD" id="cd15831">
    <property type="entry name" value="BTAD"/>
    <property type="match status" value="1"/>
</dbReference>